<reference evidence="2 3" key="1">
    <citation type="journal article" date="2015" name="BMC Genomics">
        <title>Insights from the genome of Ophiocordyceps polyrhachis-furcata to pathogenicity and host specificity in insect fungi.</title>
        <authorList>
            <person name="Wichadakul D."/>
            <person name="Kobmoo N."/>
            <person name="Ingsriswang S."/>
            <person name="Tangphatsornruang S."/>
            <person name="Chantasingh D."/>
            <person name="Luangsa-ard J.J."/>
            <person name="Eurwilaichitr L."/>
        </authorList>
    </citation>
    <scope>NUCLEOTIDE SEQUENCE [LARGE SCALE GENOMIC DNA]</scope>
    <source>
        <strain evidence="2 3">BCC 54312</strain>
    </source>
</reference>
<keyword evidence="3" id="KW-1185">Reference proteome</keyword>
<dbReference type="EMBL" id="LKCN02000001">
    <property type="protein sequence ID" value="RCI17314.1"/>
    <property type="molecule type" value="Genomic_DNA"/>
</dbReference>
<sequence length="202" mass="22542">MFGTETTKKKTTGGREIKKKQKQKSKKKKGHSFRGRRRRKERKKDICPAAGCDSHAIPWQSFPVSERGDTFTCFFTGIQNGCKEPSCYTFFLRKPFFPQAENKMKGRDGGGGGGKRKPFSLVIQVALQSSGVKKKKKSGMIIMTRQTPPVVYRTEEAPGRVWGSGSEVKPKSGRRMQGACIFTASGPFVRRQSEASVRPSGW</sequence>
<accession>A0A367LS89</accession>
<evidence type="ECO:0000313" key="2">
    <source>
        <dbReference type="EMBL" id="RCI17314.1"/>
    </source>
</evidence>
<dbReference type="Proteomes" id="UP000253664">
    <property type="component" value="Unassembled WGS sequence"/>
</dbReference>
<evidence type="ECO:0000256" key="1">
    <source>
        <dbReference type="SAM" id="MobiDB-lite"/>
    </source>
</evidence>
<evidence type="ECO:0000313" key="3">
    <source>
        <dbReference type="Proteomes" id="UP000253664"/>
    </source>
</evidence>
<dbReference type="AlphaFoldDB" id="A0A367LS89"/>
<name>A0A367LS89_9HYPO</name>
<protein>
    <submittedName>
        <fullName evidence="2">Uncharacterized protein</fullName>
    </submittedName>
</protein>
<feature type="region of interest" description="Disordered" evidence="1">
    <location>
        <begin position="1"/>
        <end position="47"/>
    </location>
</feature>
<proteinExistence type="predicted"/>
<feature type="compositionally biased region" description="Basic residues" evidence="1">
    <location>
        <begin position="9"/>
        <end position="42"/>
    </location>
</feature>
<organism evidence="2 3">
    <name type="scientific">Ophiocordyceps polyrhachis-furcata BCC 54312</name>
    <dbReference type="NCBI Taxonomy" id="1330021"/>
    <lineage>
        <taxon>Eukaryota</taxon>
        <taxon>Fungi</taxon>
        <taxon>Dikarya</taxon>
        <taxon>Ascomycota</taxon>
        <taxon>Pezizomycotina</taxon>
        <taxon>Sordariomycetes</taxon>
        <taxon>Hypocreomycetidae</taxon>
        <taxon>Hypocreales</taxon>
        <taxon>Ophiocordycipitaceae</taxon>
        <taxon>Ophiocordyceps</taxon>
    </lineage>
</organism>
<gene>
    <name evidence="2" type="ORF">L249_2615</name>
</gene>
<comment type="caution">
    <text evidence="2">The sequence shown here is derived from an EMBL/GenBank/DDBJ whole genome shotgun (WGS) entry which is preliminary data.</text>
</comment>